<dbReference type="Proteomes" id="UP000029443">
    <property type="component" value="Unassembled WGS sequence"/>
</dbReference>
<evidence type="ECO:0000256" key="6">
    <source>
        <dbReference type="SAM" id="Phobius"/>
    </source>
</evidence>
<feature type="transmembrane region" description="Helical" evidence="6">
    <location>
        <begin position="84"/>
        <end position="103"/>
    </location>
</feature>
<protein>
    <submittedName>
        <fullName evidence="7">Na+/Picotransporter</fullName>
    </submittedName>
</protein>
<feature type="transmembrane region" description="Helical" evidence="6">
    <location>
        <begin position="245"/>
        <end position="264"/>
    </location>
</feature>
<feature type="transmembrane region" description="Helical" evidence="6">
    <location>
        <begin position="175"/>
        <end position="198"/>
    </location>
</feature>
<evidence type="ECO:0000256" key="4">
    <source>
        <dbReference type="ARBA" id="ARBA00022989"/>
    </source>
</evidence>
<keyword evidence="8" id="KW-1185">Reference proteome</keyword>
<dbReference type="PANTHER" id="PTHR10010:SF46">
    <property type="entry name" value="SODIUM-DEPENDENT PHOSPHATE TRANSPORT PROTEIN 2B"/>
    <property type="match status" value="1"/>
</dbReference>
<name>A0ABR4WAA5_9GAMM</name>
<gene>
    <name evidence="7" type="ORF">T9A_02775</name>
</gene>
<evidence type="ECO:0000313" key="7">
    <source>
        <dbReference type="EMBL" id="KGD60202.1"/>
    </source>
</evidence>
<evidence type="ECO:0000256" key="3">
    <source>
        <dbReference type="ARBA" id="ARBA00022692"/>
    </source>
</evidence>
<feature type="transmembrane region" description="Helical" evidence="6">
    <location>
        <begin position="134"/>
        <end position="155"/>
    </location>
</feature>
<keyword evidence="5 6" id="KW-0472">Membrane</keyword>
<dbReference type="PANTHER" id="PTHR10010">
    <property type="entry name" value="SOLUTE CARRIER FAMILY 34 SODIUM PHOSPHATE , MEMBER 2-RELATED"/>
    <property type="match status" value="1"/>
</dbReference>
<evidence type="ECO:0000256" key="2">
    <source>
        <dbReference type="ARBA" id="ARBA00022475"/>
    </source>
</evidence>
<dbReference type="InterPro" id="IPR003841">
    <property type="entry name" value="Na/Pi_transpt"/>
</dbReference>
<feature type="transmembrane region" description="Helical" evidence="6">
    <location>
        <begin position="276"/>
        <end position="301"/>
    </location>
</feature>
<evidence type="ECO:0000313" key="8">
    <source>
        <dbReference type="Proteomes" id="UP000029443"/>
    </source>
</evidence>
<keyword evidence="2" id="KW-1003">Cell membrane</keyword>
<organism evidence="7 8">
    <name type="scientific">Alcanivorax jadensis T9</name>
    <dbReference type="NCBI Taxonomy" id="1177181"/>
    <lineage>
        <taxon>Bacteria</taxon>
        <taxon>Pseudomonadati</taxon>
        <taxon>Pseudomonadota</taxon>
        <taxon>Gammaproteobacteria</taxon>
        <taxon>Oceanospirillales</taxon>
        <taxon>Alcanivoracaceae</taxon>
        <taxon>Alcanivorax</taxon>
    </lineage>
</organism>
<comment type="caution">
    <text evidence="7">The sequence shown here is derived from an EMBL/GenBank/DDBJ whole genome shotgun (WGS) entry which is preliminary data.</text>
</comment>
<dbReference type="NCBIfam" id="NF037997">
    <property type="entry name" value="Na_Pi_symport"/>
    <property type="match status" value="1"/>
</dbReference>
<evidence type="ECO:0000256" key="1">
    <source>
        <dbReference type="ARBA" id="ARBA00004651"/>
    </source>
</evidence>
<accession>A0ABR4WAA5</accession>
<sequence>MNSVLTMIAGLGLFLFAMQLVEQAVQTLFSEKASLWLQRSTNTTLKGVVAGGLITAVMQSSSLVGLLVLAFVSVGILPLRHAMAVMLGANLGTTVTGWLVTLLGFKLSLSAVSLPLAGAGALCYVLLPKGMWRSAGLFLLAFGLLIFGLDTMKVAVEGVGQRFDVSWLQVYPPVLYLMAGVLLTAIIQSSSAAMLITLSALNGGLIALPEALALVIGADLGTTSTLLLGAIKGSVQKKQVAAFHVLYNVGTALLAFLLVMPVWPQVSGWLGIDDPLYGLVAFHTGFNLIGIVVFAPLLGVMERAIEAHIGKRGHHDLFADISPQSVEPALLVLARETGILIDRVRDYCRNPLQGRSLSRFFEEYSQVTDLEMQLADYANRLAQQPMTEGQEQRLQRLRARVREAVYALKALKDVADDLALLTESHDPGLQGFSEQILRALDRLYQAPPCADLAAQHRQAMEQLQREAYSLVADARMRGISVLNLAREVDESGRHWLRSLAVMDDATE</sequence>
<feature type="transmembrane region" description="Helical" evidence="6">
    <location>
        <begin position="47"/>
        <end position="72"/>
    </location>
</feature>
<keyword evidence="4 6" id="KW-1133">Transmembrane helix</keyword>
<comment type="subcellular location">
    <subcellularLocation>
        <location evidence="1">Cell membrane</location>
        <topology evidence="1">Multi-pass membrane protein</topology>
    </subcellularLocation>
</comment>
<proteinExistence type="predicted"/>
<dbReference type="Pfam" id="PF02690">
    <property type="entry name" value="Na_Pi_cotrans"/>
    <property type="match status" value="2"/>
</dbReference>
<reference evidence="7 8" key="1">
    <citation type="submission" date="2012-09" db="EMBL/GenBank/DDBJ databases">
        <title>Genome Sequence of alkane-degrading Bacterium Alcanivorax jadensis T9.</title>
        <authorList>
            <person name="Lai Q."/>
            <person name="Shao Z."/>
        </authorList>
    </citation>
    <scope>NUCLEOTIDE SEQUENCE [LARGE SCALE GENOMIC DNA]</scope>
    <source>
        <strain evidence="7 8">T9</strain>
    </source>
</reference>
<dbReference type="EMBL" id="ARXU01000013">
    <property type="protein sequence ID" value="KGD60202.1"/>
    <property type="molecule type" value="Genomic_DNA"/>
</dbReference>
<keyword evidence="3 6" id="KW-0812">Transmembrane</keyword>
<evidence type="ECO:0000256" key="5">
    <source>
        <dbReference type="ARBA" id="ARBA00023136"/>
    </source>
</evidence>
<dbReference type="RefSeq" id="WP_052043040.1">
    <property type="nucleotide sequence ID" value="NZ_ARXU01000013.1"/>
</dbReference>